<dbReference type="SUPFAM" id="SSF55658">
    <property type="entry name" value="L9 N-domain-like"/>
    <property type="match status" value="1"/>
</dbReference>
<reference evidence="2" key="1">
    <citation type="submission" date="2023-03" db="EMBL/GenBank/DDBJ databases">
        <title>Massive genome expansion in bonnet fungi (Mycena s.s.) driven by repeated elements and novel gene families across ecological guilds.</title>
        <authorList>
            <consortium name="Lawrence Berkeley National Laboratory"/>
            <person name="Harder C.B."/>
            <person name="Miyauchi S."/>
            <person name="Viragh M."/>
            <person name="Kuo A."/>
            <person name="Thoen E."/>
            <person name="Andreopoulos B."/>
            <person name="Lu D."/>
            <person name="Skrede I."/>
            <person name="Drula E."/>
            <person name="Henrissat B."/>
            <person name="Morin E."/>
            <person name="Kohler A."/>
            <person name="Barry K."/>
            <person name="LaButti K."/>
            <person name="Morin E."/>
            <person name="Salamov A."/>
            <person name="Lipzen A."/>
            <person name="Mereny Z."/>
            <person name="Hegedus B."/>
            <person name="Baldrian P."/>
            <person name="Stursova M."/>
            <person name="Weitz H."/>
            <person name="Taylor A."/>
            <person name="Grigoriev I.V."/>
            <person name="Nagy L.G."/>
            <person name="Martin F."/>
            <person name="Kauserud H."/>
        </authorList>
    </citation>
    <scope>NUCLEOTIDE SEQUENCE</scope>
    <source>
        <strain evidence="2">CBHHK200</strain>
    </source>
</reference>
<dbReference type="InterPro" id="IPR009027">
    <property type="entry name" value="Ribosomal_bL9/RNase_H1_N"/>
</dbReference>
<dbReference type="Gene3D" id="3.40.970.10">
    <property type="entry name" value="Ribonuclease H1, N-terminal domain"/>
    <property type="match status" value="1"/>
</dbReference>
<dbReference type="AlphaFoldDB" id="A0AAD6X1A1"/>
<dbReference type="EMBL" id="JARJCM010000111">
    <property type="protein sequence ID" value="KAJ7028569.1"/>
    <property type="molecule type" value="Genomic_DNA"/>
</dbReference>
<dbReference type="InterPro" id="IPR011320">
    <property type="entry name" value="RNase_H1_N"/>
</dbReference>
<evidence type="ECO:0000259" key="1">
    <source>
        <dbReference type="Pfam" id="PF01693"/>
    </source>
</evidence>
<dbReference type="Proteomes" id="UP001218188">
    <property type="component" value="Unassembled WGS sequence"/>
</dbReference>
<feature type="domain" description="Ribonuclease H1 N-terminal" evidence="1">
    <location>
        <begin position="30"/>
        <end position="72"/>
    </location>
</feature>
<comment type="caution">
    <text evidence="2">The sequence shown here is derived from an EMBL/GenBank/DDBJ whole genome shotgun (WGS) entry which is preliminary data.</text>
</comment>
<keyword evidence="3" id="KW-1185">Reference proteome</keyword>
<sequence>MPHNGPPCLPVFFDHGRSHIVQDQESTLSYYVVFSGRTPGIYFICAEAEAQVRGFHNQKMQAFPTKAEARDFWDQCCRRMHDHPATPYKVWGLPGKFETYDDALAAAANAYITQV</sequence>
<name>A0AAD6X1A1_9AGAR</name>
<gene>
    <name evidence="2" type="ORF">C8F04DRAFT_1188551</name>
</gene>
<accession>A0AAD6X1A1</accession>
<evidence type="ECO:0000313" key="2">
    <source>
        <dbReference type="EMBL" id="KAJ7028569.1"/>
    </source>
</evidence>
<proteinExistence type="predicted"/>
<evidence type="ECO:0000313" key="3">
    <source>
        <dbReference type="Proteomes" id="UP001218188"/>
    </source>
</evidence>
<dbReference type="InterPro" id="IPR037056">
    <property type="entry name" value="RNase_H1_N_sf"/>
</dbReference>
<organism evidence="2 3">
    <name type="scientific">Mycena alexandri</name>
    <dbReference type="NCBI Taxonomy" id="1745969"/>
    <lineage>
        <taxon>Eukaryota</taxon>
        <taxon>Fungi</taxon>
        <taxon>Dikarya</taxon>
        <taxon>Basidiomycota</taxon>
        <taxon>Agaricomycotina</taxon>
        <taxon>Agaricomycetes</taxon>
        <taxon>Agaricomycetidae</taxon>
        <taxon>Agaricales</taxon>
        <taxon>Marasmiineae</taxon>
        <taxon>Mycenaceae</taxon>
        <taxon>Mycena</taxon>
    </lineage>
</organism>
<dbReference type="Pfam" id="PF01693">
    <property type="entry name" value="Cauli_VI"/>
    <property type="match status" value="1"/>
</dbReference>
<protein>
    <recommendedName>
        <fullName evidence="1">Ribonuclease H1 N-terminal domain-containing protein</fullName>
    </recommendedName>
</protein>